<accession>A0A1G2BDT2</accession>
<reference evidence="2 3" key="1">
    <citation type="journal article" date="2016" name="Nat. Commun.">
        <title>Thousands of microbial genomes shed light on interconnected biogeochemical processes in an aquifer system.</title>
        <authorList>
            <person name="Anantharaman K."/>
            <person name="Brown C.T."/>
            <person name="Hug L.A."/>
            <person name="Sharon I."/>
            <person name="Castelle C.J."/>
            <person name="Probst A.J."/>
            <person name="Thomas B.C."/>
            <person name="Singh A."/>
            <person name="Wilkins M.J."/>
            <person name="Karaoz U."/>
            <person name="Brodie E.L."/>
            <person name="Williams K.H."/>
            <person name="Hubbard S.S."/>
            <person name="Banfield J.F."/>
        </authorList>
    </citation>
    <scope>NUCLEOTIDE SEQUENCE [LARGE SCALE GENOMIC DNA]</scope>
</reference>
<evidence type="ECO:0000313" key="2">
    <source>
        <dbReference type="EMBL" id="OGY87378.1"/>
    </source>
</evidence>
<proteinExistence type="predicted"/>
<evidence type="ECO:0000256" key="1">
    <source>
        <dbReference type="SAM" id="Phobius"/>
    </source>
</evidence>
<gene>
    <name evidence="2" type="ORF">A2319_05425</name>
</gene>
<sequence length="140" mass="16068">MINRHQNSILKKVVATSILLILAFFMYHQTQNALARSHMNMNMANQGMYDVNECAKSCFLAMSLEIKKVFTNYITDIDVLLAGFVVFLGGFSLVLLVIVYQLPLIRQQLYFSHQRFRQSFLLPLVALYRCGIIAPKIYLA</sequence>
<organism evidence="2 3">
    <name type="scientific">Candidatus Kerfeldbacteria bacterium RIFOXYB2_FULL_38_14</name>
    <dbReference type="NCBI Taxonomy" id="1798547"/>
    <lineage>
        <taxon>Bacteria</taxon>
        <taxon>Candidatus Kerfeldiibacteriota</taxon>
    </lineage>
</organism>
<keyword evidence="1" id="KW-0812">Transmembrane</keyword>
<comment type="caution">
    <text evidence="2">The sequence shown here is derived from an EMBL/GenBank/DDBJ whole genome shotgun (WGS) entry which is preliminary data.</text>
</comment>
<feature type="transmembrane region" description="Helical" evidence="1">
    <location>
        <begin position="79"/>
        <end position="100"/>
    </location>
</feature>
<dbReference type="AlphaFoldDB" id="A0A1G2BDT2"/>
<dbReference type="Proteomes" id="UP000176420">
    <property type="component" value="Unassembled WGS sequence"/>
</dbReference>
<feature type="transmembrane region" description="Helical" evidence="1">
    <location>
        <begin position="120"/>
        <end position="139"/>
    </location>
</feature>
<keyword evidence="1" id="KW-1133">Transmembrane helix</keyword>
<protein>
    <submittedName>
        <fullName evidence="2">Uncharacterized protein</fullName>
    </submittedName>
</protein>
<name>A0A1G2BDT2_9BACT</name>
<evidence type="ECO:0000313" key="3">
    <source>
        <dbReference type="Proteomes" id="UP000176420"/>
    </source>
</evidence>
<keyword evidence="1" id="KW-0472">Membrane</keyword>
<dbReference type="EMBL" id="MHKI01000009">
    <property type="protein sequence ID" value="OGY87378.1"/>
    <property type="molecule type" value="Genomic_DNA"/>
</dbReference>